<reference evidence="3" key="1">
    <citation type="submission" date="2016-10" db="EMBL/GenBank/DDBJ databases">
        <authorList>
            <person name="Varghese N."/>
        </authorList>
    </citation>
    <scope>NUCLEOTIDE SEQUENCE [LARGE SCALE GENOMIC DNA]</scope>
    <source>
        <strain evidence="3">GAS106B</strain>
    </source>
</reference>
<dbReference type="EMBL" id="FNKP01000002">
    <property type="protein sequence ID" value="SDR31212.1"/>
    <property type="molecule type" value="Genomic_DNA"/>
</dbReference>
<accession>A0A1H1I0M4</accession>
<protein>
    <submittedName>
        <fullName evidence="2">Uncharacterized protein</fullName>
    </submittedName>
</protein>
<keyword evidence="3" id="KW-1185">Reference proteome</keyword>
<keyword evidence="1" id="KW-1133">Transmembrane helix</keyword>
<evidence type="ECO:0000313" key="3">
    <source>
        <dbReference type="Proteomes" id="UP000183487"/>
    </source>
</evidence>
<keyword evidence="1" id="KW-0812">Transmembrane</keyword>
<evidence type="ECO:0000313" key="2">
    <source>
        <dbReference type="EMBL" id="SDR31212.1"/>
    </source>
</evidence>
<organism evidence="2 3">
    <name type="scientific">Paraburkholderia fungorum</name>
    <dbReference type="NCBI Taxonomy" id="134537"/>
    <lineage>
        <taxon>Bacteria</taxon>
        <taxon>Pseudomonadati</taxon>
        <taxon>Pseudomonadota</taxon>
        <taxon>Betaproteobacteria</taxon>
        <taxon>Burkholderiales</taxon>
        <taxon>Burkholderiaceae</taxon>
        <taxon>Paraburkholderia</taxon>
    </lineage>
</organism>
<evidence type="ECO:0000256" key="1">
    <source>
        <dbReference type="SAM" id="Phobius"/>
    </source>
</evidence>
<name>A0A1H1I0M4_9BURK</name>
<sequence>MCCAIVALTMTLLASWRSVSDAAGGRAKWWRRMAIAVIAIAAAASSAVAADRFALDARIGSAAVFTQAGSLPFCGHVFK</sequence>
<keyword evidence="1" id="KW-0472">Membrane</keyword>
<proteinExistence type="predicted"/>
<dbReference type="Proteomes" id="UP000183487">
    <property type="component" value="Unassembled WGS sequence"/>
</dbReference>
<gene>
    <name evidence="2" type="ORF">SAMN05443245_4505</name>
</gene>
<feature type="transmembrane region" description="Helical" evidence="1">
    <location>
        <begin position="32"/>
        <end position="50"/>
    </location>
</feature>
<dbReference type="AlphaFoldDB" id="A0A1H1I0M4"/>